<dbReference type="AlphaFoldDB" id="A0A8T8K7H5"/>
<dbReference type="PANTHER" id="PTHR31118">
    <property type="entry name" value="CYCLASE-LIKE PROTEIN 2"/>
    <property type="match status" value="1"/>
</dbReference>
<evidence type="ECO:0000313" key="2">
    <source>
        <dbReference type="Proteomes" id="UP000681041"/>
    </source>
</evidence>
<dbReference type="OrthoDB" id="9014at2157"/>
<protein>
    <submittedName>
        <fullName evidence="1">Cyclase family protein</fullName>
    </submittedName>
</protein>
<accession>A0A8T8K7H5</accession>
<dbReference type="GO" id="GO:0019441">
    <property type="term" value="P:L-tryptophan catabolic process to kynurenine"/>
    <property type="evidence" value="ECO:0007669"/>
    <property type="project" value="InterPro"/>
</dbReference>
<proteinExistence type="predicted"/>
<dbReference type="Proteomes" id="UP000681041">
    <property type="component" value="Chromosome"/>
</dbReference>
<keyword evidence="2" id="KW-1185">Reference proteome</keyword>
<dbReference type="InterPro" id="IPR007325">
    <property type="entry name" value="KFase/CYL"/>
</dbReference>
<dbReference type="KEGG" id="meme:HYG87_08425"/>
<dbReference type="Gene3D" id="3.50.30.50">
    <property type="entry name" value="Putative cyclase"/>
    <property type="match status" value="1"/>
</dbReference>
<dbReference type="GO" id="GO:0004061">
    <property type="term" value="F:arylformamidase activity"/>
    <property type="evidence" value="ECO:0007669"/>
    <property type="project" value="InterPro"/>
</dbReference>
<dbReference type="InterPro" id="IPR037175">
    <property type="entry name" value="KFase_sf"/>
</dbReference>
<dbReference type="PANTHER" id="PTHR31118:SF32">
    <property type="entry name" value="KYNURENINE FORMAMIDASE"/>
    <property type="match status" value="1"/>
</dbReference>
<gene>
    <name evidence="1" type="ORF">HYG87_08425</name>
</gene>
<dbReference type="RefSeq" id="WP_211532738.1">
    <property type="nucleotide sequence ID" value="NZ_CP058560.1"/>
</dbReference>
<evidence type="ECO:0000313" key="1">
    <source>
        <dbReference type="EMBL" id="QUH23782.1"/>
    </source>
</evidence>
<dbReference type="EMBL" id="CP058560">
    <property type="protein sequence ID" value="QUH23782.1"/>
    <property type="molecule type" value="Genomic_DNA"/>
</dbReference>
<dbReference type="GeneID" id="64820784"/>
<name>A0A8T8K7H5_9EURY</name>
<dbReference type="SUPFAM" id="SSF102198">
    <property type="entry name" value="Putative cyclase"/>
    <property type="match status" value="1"/>
</dbReference>
<dbReference type="Pfam" id="PF04199">
    <property type="entry name" value="Cyclase"/>
    <property type="match status" value="1"/>
</dbReference>
<organism evidence="1 2">
    <name type="scientific">Methanobacterium alkalithermotolerans</name>
    <dbReference type="NCBI Taxonomy" id="2731220"/>
    <lineage>
        <taxon>Archaea</taxon>
        <taxon>Methanobacteriati</taxon>
        <taxon>Methanobacteriota</taxon>
        <taxon>Methanomada group</taxon>
        <taxon>Methanobacteria</taxon>
        <taxon>Methanobacteriales</taxon>
        <taxon>Methanobacteriaceae</taxon>
        <taxon>Methanobacterium</taxon>
    </lineage>
</organism>
<sequence length="226" mass="26057">MPYESLSYNLHQESLVHPALKKPEIRQKSYLNKEGYETYLITIENHSSTHVDAPAHFLKGGKTISDYQAEDMVFHHPVLVESFKKCDEDLKIRDLKKIPLESLEKADILLFKTAFHRYRKNNPEIYLKHNPGISPELIAYLRENYQSLKALGIDSVSISGYQKPEIAHKTHMAAFITKEEYGVPLLLIEDLNLKRLTYQSIIKRIILSPWRIKGIDSAPCDVLAEL</sequence>
<reference evidence="1" key="1">
    <citation type="submission" date="2020-07" db="EMBL/GenBank/DDBJ databases">
        <title>Methanobacterium. sp. MethCan genome.</title>
        <authorList>
            <person name="Postec A."/>
            <person name="Quemeneur M."/>
        </authorList>
    </citation>
    <scope>NUCLEOTIDE SEQUENCE</scope>
    <source>
        <strain evidence="1">MethCAN</strain>
    </source>
</reference>